<dbReference type="Gene3D" id="2.60.40.10">
    <property type="entry name" value="Immunoglobulins"/>
    <property type="match status" value="1"/>
</dbReference>
<dbReference type="Pfam" id="PF13585">
    <property type="entry name" value="CHU_C"/>
    <property type="match status" value="1"/>
</dbReference>
<dbReference type="PANTHER" id="PTHR35580">
    <property type="entry name" value="CELL SURFACE GLYCOPROTEIN (S-LAYER PROTEIN)-LIKE PROTEIN"/>
    <property type="match status" value="1"/>
</dbReference>
<dbReference type="InterPro" id="IPR052918">
    <property type="entry name" value="Motility_Chemotaxis_Reg"/>
</dbReference>
<protein>
    <submittedName>
        <fullName evidence="3">Gliding motility-associated C-terminal domain-containing protein</fullName>
    </submittedName>
</protein>
<dbReference type="PANTHER" id="PTHR35580:SF1">
    <property type="entry name" value="PHYTASE-LIKE DOMAIN-CONTAINING PROTEIN"/>
    <property type="match status" value="1"/>
</dbReference>
<gene>
    <name evidence="3" type="ORF">Q5H93_10360</name>
</gene>
<feature type="chain" id="PRO_5045959442" evidence="1">
    <location>
        <begin position="23"/>
        <end position="1493"/>
    </location>
</feature>
<evidence type="ECO:0000259" key="2">
    <source>
        <dbReference type="PROSITE" id="PS50093"/>
    </source>
</evidence>
<dbReference type="InterPro" id="IPR035986">
    <property type="entry name" value="PKD_dom_sf"/>
</dbReference>
<reference evidence="3" key="1">
    <citation type="submission" date="2023-07" db="EMBL/GenBank/DDBJ databases">
        <authorList>
            <person name="Kim M.K."/>
        </authorList>
    </citation>
    <scope>NUCLEOTIDE SEQUENCE</scope>
    <source>
        <strain evidence="3">ASUV-10-1</strain>
    </source>
</reference>
<dbReference type="InterPro" id="IPR010620">
    <property type="entry name" value="SBBP_repeat"/>
</dbReference>
<evidence type="ECO:0000256" key="1">
    <source>
        <dbReference type="SAM" id="SignalP"/>
    </source>
</evidence>
<dbReference type="Pfam" id="PF06739">
    <property type="entry name" value="SBBP"/>
    <property type="match status" value="2"/>
</dbReference>
<dbReference type="InterPro" id="IPR057708">
    <property type="entry name" value="DUF7948"/>
</dbReference>
<dbReference type="SMART" id="SM00089">
    <property type="entry name" value="PKD"/>
    <property type="match status" value="1"/>
</dbReference>
<feature type="signal peptide" evidence="1">
    <location>
        <begin position="1"/>
        <end position="22"/>
    </location>
</feature>
<dbReference type="RefSeq" id="WP_305006453.1">
    <property type="nucleotide sequence ID" value="NZ_JAUQSY010000006.1"/>
</dbReference>
<dbReference type="InterPro" id="IPR000601">
    <property type="entry name" value="PKD_dom"/>
</dbReference>
<name>A0ABT9BA41_9BACT</name>
<dbReference type="InterPro" id="IPR013783">
    <property type="entry name" value="Ig-like_fold"/>
</dbReference>
<evidence type="ECO:0000313" key="4">
    <source>
        <dbReference type="Proteomes" id="UP001176429"/>
    </source>
</evidence>
<dbReference type="Proteomes" id="UP001176429">
    <property type="component" value="Unassembled WGS sequence"/>
</dbReference>
<dbReference type="EMBL" id="JAUQSY010000006">
    <property type="protein sequence ID" value="MDO7875134.1"/>
    <property type="molecule type" value="Genomic_DNA"/>
</dbReference>
<comment type="caution">
    <text evidence="3">The sequence shown here is derived from an EMBL/GenBank/DDBJ whole genome shotgun (WGS) entry which is preliminary data.</text>
</comment>
<dbReference type="Pfam" id="PF25778">
    <property type="entry name" value="DUF7948"/>
    <property type="match status" value="1"/>
</dbReference>
<dbReference type="InterPro" id="IPR022409">
    <property type="entry name" value="PKD/Chitinase_dom"/>
</dbReference>
<sequence>MKHWFTHLLFCCGLLASQPVAAQQAPQVVAPPAIPRSLEFIPNQGQHDARARYAAEVPGGRLFLEQQGFSYALLAGLPGHHGEAGTAPVGPLRGHAVRVHFEDANAAAKLSSAEPTGAQRSYFRGNDPKRWARRVPGFRQVQYQELWPGIDLKFYENTDQQLEYDFDLAPHADPARVVLRYEGAEALTVDGEGRLRIATSVGTITELMPRAWQTDAAGRRQAVACRYALKGRQVRFRLGRYDHNRPLTIDPTVIFSSFTNSTADNWGFTATYDQQGNLYSGGIVFGAGFPTSVGAFSTAFNGTIDQGFALDCDIALVKYNPNVTGPAARVWATYLGGNSSEFPHSIVTNAQGDLVMLGTTSSSDFPTTTGAYDRSFNGGPTVSPYSFPPFFVFGPPYDLPNGSDLVVTRLSAAGDSLVGSTFLGGTDNDGLLDASDPSPRLCHNYGDYFRGDVLLDRSGNVYVASTTNSNDFPTANGFGSSYRGGRTDAVVASLSPTLNSLRWSSLLGGAGADAAYSVQLDRSGGVYVAGGTTSADFPATGAAYQRTAGGDVDGFVAHISANGQALQQATYLGTAAYDQAYFLQLDTQGEVYLLGQTLGTVPISAGRYGVAGSRQYVQKLSARLDSLRFSTVVGSGRPTIDFSPTAFLVDECNRVYISGWGGGENRNARFGFTNGHVAGLPISTNAVQATTDSADFYLAQYGPEMSRLQYATFLGNNDGEGDHVDGGTCRFDPRGFVYHAVCSCGTQGAGFPIPPGANTYSATKGYPNCNLAAFKMNFETEFILTGTDTLICATAPPRLLAGTPTGGTWSGPGVSGNLTTGFFFTPSPALIGVQTLTYSITGASICGNSAPLRLRVVAPPTASFAALPAGPICLGRVPADSVALSGSPAGGVFSGPGVVRNQFFPSLAGAGLHTLSYTYTSTNLVCSATSTRSITVADSIFVRLPADTTVCLTGPNVLLRAQPSGGTWAGPGVSGSVGTGFTFAPAALTGPQTLTYTAPGAGPCGGVATRRITVAPPPTLIIAAPPLGTTYCPSAAPVALAATPAGGTFSGPGVSNGVFDPAVAGPGQHVISYNYAATATTCPATATLTLTVLPAITVTLRTDTTICVASQPLPLVATPGGGTWTGPGVSGSTATGFFFSPATVPLGPQTLAYAAPGANSCGGTATKRVTVVPVPTASIAALSATCASSAALPLSASPAGGIFSGSGVLGNTFAPNLAGPGQHVITYTYLAPGLDCPAQASTIVSVAAPTVVQVPADTIICGGQNLRLPLRATPAGGTWTGPGVSFSPPTGYMLDLPATATGITALTYTYAAGICTTVASRRVEVVPLPLLSATWEPGNSCPDNRTAPLRLLFKASSTAPSGTVAWDFGDGSQGAGLTTEHTYTQAGTYQPRATLAYGSVNCQVQQNLPPIEVKAQLVPNVITPNGDGDNDTFKPVFACAPHLRIYSRWGRLVYESANYANDWGAEGLSAGLYYYRLEVPGNAAVNGWLEVVR</sequence>
<proteinExistence type="predicted"/>
<keyword evidence="1" id="KW-0732">Signal</keyword>
<dbReference type="Pfam" id="PF18911">
    <property type="entry name" value="PKD_4"/>
    <property type="match status" value="1"/>
</dbReference>
<organism evidence="3 4">
    <name type="scientific">Hymenobacter aranciens</name>
    <dbReference type="NCBI Taxonomy" id="3063996"/>
    <lineage>
        <taxon>Bacteria</taxon>
        <taxon>Pseudomonadati</taxon>
        <taxon>Bacteroidota</taxon>
        <taxon>Cytophagia</taxon>
        <taxon>Cytophagales</taxon>
        <taxon>Hymenobacteraceae</taxon>
        <taxon>Hymenobacter</taxon>
    </lineage>
</organism>
<feature type="domain" description="PKD" evidence="2">
    <location>
        <begin position="1342"/>
        <end position="1396"/>
    </location>
</feature>
<dbReference type="CDD" id="cd00146">
    <property type="entry name" value="PKD"/>
    <property type="match status" value="1"/>
</dbReference>
<dbReference type="SUPFAM" id="SSF49299">
    <property type="entry name" value="PKD domain"/>
    <property type="match status" value="1"/>
</dbReference>
<accession>A0ABT9BA41</accession>
<evidence type="ECO:0000313" key="3">
    <source>
        <dbReference type="EMBL" id="MDO7875134.1"/>
    </source>
</evidence>
<dbReference type="PROSITE" id="PS50093">
    <property type="entry name" value="PKD"/>
    <property type="match status" value="1"/>
</dbReference>
<keyword evidence="4" id="KW-1185">Reference proteome</keyword>